<dbReference type="GO" id="GO:0016226">
    <property type="term" value="P:iron-sulfur cluster assembly"/>
    <property type="evidence" value="ECO:0007669"/>
    <property type="project" value="InterPro"/>
</dbReference>
<keyword evidence="3" id="KW-1185">Reference proteome</keyword>
<sequence>MTEKMNLIVNRIPSPTWNWLKMNEIRAKEVAVSSDAAFSLLLPEGMGGYVASASRLPQVRTGLGYDLDRAFETVRQTSRLITIPEGDHFVQPARVEMDLSARKVTGNQLEIHAAHDSEATVIVNLRALKDQKGDALVQIKYDIQKHAVLKLVTVQSAGQGLRVFFDLGGQLADSARFELTQVILGGQSCYGNYSALEGESSSVSTEIAYLIGQDESLDMNYVAIHTGRKTDTVMKVSGVLEDNARKNFRGTIDFRRGAKGATGNELEEVLLMSDDVVNQTIPVILCQEEDVEGNHGASIGKLDESLLFYLQSRGLSLDEIYQMMSRAKIEAVSSKIEDQKTREDILAVLDQREG</sequence>
<protein>
    <submittedName>
        <fullName evidence="2">SufB/sufD domain protein</fullName>
    </submittedName>
</protein>
<dbReference type="Proteomes" id="UP000003494">
    <property type="component" value="Unassembled WGS sequence"/>
</dbReference>
<gene>
    <name evidence="2" type="ORF">GCWU000342_00931</name>
</gene>
<dbReference type="eggNOG" id="COG0719">
    <property type="taxonomic scope" value="Bacteria"/>
</dbReference>
<dbReference type="PANTHER" id="PTHR43575:SF1">
    <property type="entry name" value="PROTEIN ABCI7, CHLOROPLASTIC"/>
    <property type="match status" value="1"/>
</dbReference>
<dbReference type="RefSeq" id="WP_006905942.1">
    <property type="nucleotide sequence ID" value="NZ_GG665866.1"/>
</dbReference>
<dbReference type="InterPro" id="IPR055346">
    <property type="entry name" value="Fe-S_cluster_assembly_SufBD"/>
</dbReference>
<dbReference type="SUPFAM" id="SSF101960">
    <property type="entry name" value="Stabilizer of iron transporter SufD"/>
    <property type="match status" value="1"/>
</dbReference>
<comment type="caution">
    <text evidence="2">The sequence shown here is derived from an EMBL/GenBank/DDBJ whole genome shotgun (WGS) entry which is preliminary data.</text>
</comment>
<proteinExistence type="predicted"/>
<dbReference type="Pfam" id="PF01458">
    <property type="entry name" value="SUFBD_core"/>
    <property type="match status" value="1"/>
</dbReference>
<dbReference type="AlphaFoldDB" id="C4GAI0"/>
<feature type="domain" description="SUF system FeS cluster assembly SufBD core" evidence="1">
    <location>
        <begin position="105"/>
        <end position="327"/>
    </location>
</feature>
<name>C4GAI0_9FIRM</name>
<dbReference type="HOGENOM" id="CLU_026231_2_1_9"/>
<dbReference type="PANTHER" id="PTHR43575">
    <property type="entry name" value="PROTEIN ABCI7, CHLOROPLASTIC"/>
    <property type="match status" value="1"/>
</dbReference>
<dbReference type="STRING" id="626523.GCWU000342_00931"/>
<evidence type="ECO:0000313" key="3">
    <source>
        <dbReference type="Proteomes" id="UP000003494"/>
    </source>
</evidence>
<evidence type="ECO:0000259" key="1">
    <source>
        <dbReference type="Pfam" id="PF01458"/>
    </source>
</evidence>
<dbReference type="InterPro" id="IPR000825">
    <property type="entry name" value="SUF_FeS_clus_asmbl_SufBD_core"/>
</dbReference>
<organism evidence="2 3">
    <name type="scientific">Shuttleworthella satelles DSM 14600</name>
    <dbReference type="NCBI Taxonomy" id="626523"/>
    <lineage>
        <taxon>Bacteria</taxon>
        <taxon>Bacillati</taxon>
        <taxon>Bacillota</taxon>
        <taxon>Clostridia</taxon>
        <taxon>Lachnospirales</taxon>
        <taxon>Lachnospiraceae</taxon>
        <taxon>Shuttleworthella</taxon>
    </lineage>
</organism>
<accession>C4GAI0</accession>
<reference evidence="2" key="1">
    <citation type="submission" date="2009-04" db="EMBL/GenBank/DDBJ databases">
        <authorList>
            <person name="Weinstock G."/>
            <person name="Sodergren E."/>
            <person name="Clifton S."/>
            <person name="Fulton L."/>
            <person name="Fulton B."/>
            <person name="Courtney L."/>
            <person name="Fronick C."/>
            <person name="Harrison M."/>
            <person name="Strong C."/>
            <person name="Farmer C."/>
            <person name="Delahaunty K."/>
            <person name="Markovic C."/>
            <person name="Hall O."/>
            <person name="Minx P."/>
            <person name="Tomlinson C."/>
            <person name="Mitreva M."/>
            <person name="Nelson J."/>
            <person name="Hou S."/>
            <person name="Wollam A."/>
            <person name="Pepin K.H."/>
            <person name="Johnson M."/>
            <person name="Bhonagiri V."/>
            <person name="Nash W.E."/>
            <person name="Warren W."/>
            <person name="Chinwalla A."/>
            <person name="Mardis E.R."/>
            <person name="Wilson R.K."/>
        </authorList>
    </citation>
    <scope>NUCLEOTIDE SEQUENCE [LARGE SCALE GENOMIC DNA]</scope>
    <source>
        <strain evidence="2">DSM 14600</strain>
    </source>
</reference>
<evidence type="ECO:0000313" key="2">
    <source>
        <dbReference type="EMBL" id="EEP28123.1"/>
    </source>
</evidence>
<dbReference type="EMBL" id="ACIP02000002">
    <property type="protein sequence ID" value="EEP28123.1"/>
    <property type="molecule type" value="Genomic_DNA"/>
</dbReference>
<dbReference type="InterPro" id="IPR037284">
    <property type="entry name" value="SUF_FeS_clus_asmbl_SufBD_sf"/>
</dbReference>